<dbReference type="UniPathway" id="UPA00343"/>
<dbReference type="InterPro" id="IPR040190">
    <property type="entry name" value="MURQ/GCKR"/>
</dbReference>
<dbReference type="EC" id="4.2.1.126" evidence="3"/>
<dbReference type="InterPro" id="IPR001347">
    <property type="entry name" value="SIS_dom"/>
</dbReference>
<keyword evidence="2 3" id="KW-0119">Carbohydrate metabolism</keyword>
<dbReference type="GO" id="GO:0097175">
    <property type="term" value="P:1,6-anhydro-N-acetyl-beta-muramic acid catabolic process"/>
    <property type="evidence" value="ECO:0007669"/>
    <property type="project" value="UniProtKB-UniRule"/>
</dbReference>
<organism evidence="5 6">
    <name type="scientific">Kluyvera genomosp. 2</name>
    <dbReference type="NCBI Taxonomy" id="2774054"/>
    <lineage>
        <taxon>Bacteria</taxon>
        <taxon>Pseudomonadati</taxon>
        <taxon>Pseudomonadota</taxon>
        <taxon>Gammaproteobacteria</taxon>
        <taxon>Enterobacterales</taxon>
        <taxon>Enterobacteriaceae</taxon>
        <taxon>Kluyvera</taxon>
    </lineage>
</organism>
<feature type="domain" description="SIS" evidence="4">
    <location>
        <begin position="56"/>
        <end position="219"/>
    </location>
</feature>
<dbReference type="GO" id="GO:0009254">
    <property type="term" value="P:peptidoglycan turnover"/>
    <property type="evidence" value="ECO:0007669"/>
    <property type="project" value="UniProtKB-UniRule"/>
</dbReference>
<feature type="active site" evidence="3">
    <location>
        <position position="115"/>
    </location>
</feature>
<dbReference type="CDD" id="cd05007">
    <property type="entry name" value="SIS_Etherase"/>
    <property type="match status" value="1"/>
</dbReference>
<dbReference type="EMBL" id="PYHO01000019">
    <property type="protein sequence ID" value="PSR45154.1"/>
    <property type="molecule type" value="Genomic_DNA"/>
</dbReference>
<dbReference type="Gene3D" id="1.10.8.1080">
    <property type="match status" value="1"/>
</dbReference>
<proteinExistence type="evidence at transcript level"/>
<dbReference type="PANTHER" id="PTHR10088">
    <property type="entry name" value="GLUCOKINASE REGULATORY PROTEIN"/>
    <property type="match status" value="1"/>
</dbReference>
<gene>
    <name evidence="3 5" type="primary">murQ</name>
    <name evidence="5" type="ORF">C8256_19770</name>
</gene>
<evidence type="ECO:0000313" key="6">
    <source>
        <dbReference type="Proteomes" id="UP000240892"/>
    </source>
</evidence>
<feature type="active site" description="Proton donor" evidence="3">
    <location>
        <position position="84"/>
    </location>
</feature>
<dbReference type="GO" id="GO:0097367">
    <property type="term" value="F:carbohydrate derivative binding"/>
    <property type="evidence" value="ECO:0007669"/>
    <property type="project" value="InterPro"/>
</dbReference>
<comment type="caution">
    <text evidence="5">The sequence shown here is derived from an EMBL/GenBank/DDBJ whole genome shotgun (WGS) entry which is preliminary data.</text>
</comment>
<dbReference type="GO" id="GO:0016835">
    <property type="term" value="F:carbon-oxygen lyase activity"/>
    <property type="evidence" value="ECO:0007669"/>
    <property type="project" value="UniProtKB-UniRule"/>
</dbReference>
<protein>
    <recommendedName>
        <fullName evidence="3">N-acetylmuramic acid 6-phosphate etherase</fullName>
        <shortName evidence="3">MurNAc-6-P etherase</shortName>
        <ecNumber evidence="3">4.2.1.126</ecNumber>
    </recommendedName>
    <alternativeName>
        <fullName evidence="3">N-acetylmuramic acid 6-phosphate hydrolase</fullName>
    </alternativeName>
    <alternativeName>
        <fullName evidence="3">N-acetylmuramic acid 6-phosphate lyase</fullName>
    </alternativeName>
</protein>
<dbReference type="NCBIfam" id="NF009222">
    <property type="entry name" value="PRK12570.1"/>
    <property type="match status" value="1"/>
</dbReference>
<dbReference type="PROSITE" id="PS51464">
    <property type="entry name" value="SIS"/>
    <property type="match status" value="1"/>
</dbReference>
<accession>A0A2T2XXX2</accession>
<dbReference type="Pfam" id="PF20741">
    <property type="entry name" value="GKRP-like_C"/>
    <property type="match status" value="1"/>
</dbReference>
<keyword evidence="6" id="KW-1185">Reference proteome</keyword>
<evidence type="ECO:0000256" key="2">
    <source>
        <dbReference type="ARBA" id="ARBA00023277"/>
    </source>
</evidence>
<dbReference type="UniPathway" id="UPA00544"/>
<comment type="pathway">
    <text evidence="3">Amino-sugar metabolism; N-acetylmuramate degradation.</text>
</comment>
<dbReference type="GO" id="GO:0016803">
    <property type="term" value="F:ether hydrolase activity"/>
    <property type="evidence" value="ECO:0007669"/>
    <property type="project" value="TreeGrafter"/>
</dbReference>
<evidence type="ECO:0000313" key="5">
    <source>
        <dbReference type="EMBL" id="PSR45154.1"/>
    </source>
</evidence>
<comment type="miscellaneous">
    <text evidence="3">A lyase-type mechanism (elimination/hydration) is suggested for the cleavage of the lactyl ether bond of MurNAc 6-phosphate, with the formation of an alpha,beta-unsaturated aldehyde intermediate with (E)-stereochemistry, followed by the syn addition of water to give product.</text>
</comment>
<dbReference type="SUPFAM" id="SSF53697">
    <property type="entry name" value="SIS domain"/>
    <property type="match status" value="1"/>
</dbReference>
<evidence type="ECO:0000259" key="4">
    <source>
        <dbReference type="PROSITE" id="PS51464"/>
    </source>
</evidence>
<sequence length="304" mass="31993">MNPLAFTISQEQNVDTCHLADLPLAEMLSLLNEHDARVPQAISRVLPQVEQAVRLIVAQMKSGGRLFYVGAGTSGRLGVLDSAECPPTFGTDPDRVQSVIAGGLDAMLRAVENVEDDTEASVAELRARGLNAQDVVLGIAASGRTPFVMSALDYARQIGAKTIALTTRGPGLISQQADVAVAPDVGAEALAGSTRMKSGSAQKMLLGMISTATMIQLGRVHGNLMIDVKASNEKLLRRAEHMVAQICDVDNAEAQSLLRPVNYNVRAAVLSNLLNLSPQAALALAAQPFVALKDQLLSGAAHGQ</sequence>
<comment type="function">
    <text evidence="3">Specifically catalyzes the cleavage of the D-lactyl ether substituent of MurNAc 6-phosphate, producing GlcNAc 6-phosphate and D-lactate. Together with AnmK, is also required for the utilization of anhydro-N-acetylmuramic acid (anhMurNAc) either imported from the medium or derived from its own cell wall murein, and thus plays a role in cell wall recycling.</text>
</comment>
<dbReference type="HAMAP" id="MF_00068">
    <property type="entry name" value="MurQ"/>
    <property type="match status" value="1"/>
</dbReference>
<dbReference type="NCBIfam" id="NF003915">
    <property type="entry name" value="PRK05441.1"/>
    <property type="match status" value="1"/>
</dbReference>
<dbReference type="InterPro" id="IPR005488">
    <property type="entry name" value="Etherase_MurQ"/>
</dbReference>
<comment type="induction">
    <text evidence="3">Induced by MurNAc 6-phosphate that releases the repressor MurR from the DNA. Repressed by MurR in the absence of MurNAc 6-phosphate.</text>
</comment>
<dbReference type="Gene3D" id="3.40.50.10490">
    <property type="entry name" value="Glucose-6-phosphate isomerase like protein, domain 1"/>
    <property type="match status" value="1"/>
</dbReference>
<keyword evidence="1 3" id="KW-0456">Lyase</keyword>
<dbReference type="AlphaFoldDB" id="A0A2T2XXX2"/>
<dbReference type="FunFam" id="3.40.50.10490:FF:000014">
    <property type="entry name" value="N-acetylmuramic acid 6-phosphate etherase"/>
    <property type="match status" value="1"/>
</dbReference>
<name>A0A2T2XXX2_9ENTR</name>
<dbReference type="RefSeq" id="WP_106929733.1">
    <property type="nucleotide sequence ID" value="NZ_CABMMU010000019.1"/>
</dbReference>
<reference evidence="5 6" key="1">
    <citation type="submission" date="2018-03" db="EMBL/GenBank/DDBJ databases">
        <title>First report of an OXA-48+CTX-M-M-producing Kluyvera ascorbata clone recovered from patients admitted in a University Hospital in Madrid, Spain.</title>
        <authorList>
            <person name="Hernandez-Garcia M."/>
            <person name="Leon-Sampedro R."/>
            <person name="Perez-Viso B."/>
            <person name="Morosini M.I."/>
            <person name="Lopez-Fresnena N."/>
            <person name="Coque T.M."/>
            <person name="Bonten M."/>
            <person name="Malhotra-Kumar S."/>
            <person name="Ruiz-Garbajosa P."/>
            <person name="Canton R."/>
        </authorList>
    </citation>
    <scope>NUCLEOTIDE SEQUENCE [LARGE SCALE GENOMIC DNA]</scope>
    <source>
        <strain evidence="5 6">KA2</strain>
    </source>
</reference>
<evidence type="ECO:0000256" key="1">
    <source>
        <dbReference type="ARBA" id="ARBA00023239"/>
    </source>
</evidence>
<dbReference type="GO" id="GO:0097173">
    <property type="term" value="P:N-acetylmuramic acid catabolic process"/>
    <property type="evidence" value="ECO:0007669"/>
    <property type="project" value="UniProtKB-UniPathway"/>
</dbReference>
<comment type="catalytic activity">
    <reaction evidence="3">
        <text>N-acetyl-D-muramate 6-phosphate + H2O = N-acetyl-D-glucosamine 6-phosphate + (R)-lactate</text>
        <dbReference type="Rhea" id="RHEA:26410"/>
        <dbReference type="ChEBI" id="CHEBI:15377"/>
        <dbReference type="ChEBI" id="CHEBI:16004"/>
        <dbReference type="ChEBI" id="CHEBI:57513"/>
        <dbReference type="ChEBI" id="CHEBI:58722"/>
        <dbReference type="EC" id="4.2.1.126"/>
    </reaction>
</comment>
<dbReference type="InterPro" id="IPR005486">
    <property type="entry name" value="Glucokinase_regulatory_CS"/>
</dbReference>
<dbReference type="NCBIfam" id="TIGR00274">
    <property type="entry name" value="N-acetylmuramic acid 6-phosphate etherase"/>
    <property type="match status" value="1"/>
</dbReference>
<comment type="similarity">
    <text evidence="3">Belongs to the GCKR-like family. MurNAc-6-P etherase subfamily.</text>
</comment>
<dbReference type="Proteomes" id="UP000240892">
    <property type="component" value="Unassembled WGS sequence"/>
</dbReference>
<dbReference type="PANTHER" id="PTHR10088:SF4">
    <property type="entry name" value="GLUCOKINASE REGULATORY PROTEIN"/>
    <property type="match status" value="1"/>
</dbReference>
<evidence type="ECO:0000256" key="3">
    <source>
        <dbReference type="HAMAP-Rule" id="MF_00068"/>
    </source>
</evidence>
<comment type="pathway">
    <text evidence="3">Amino-sugar metabolism; 1,6-anhydro-N-acetylmuramate degradation.</text>
</comment>
<dbReference type="Pfam" id="PF22645">
    <property type="entry name" value="GKRP_SIS_N"/>
    <property type="match status" value="1"/>
</dbReference>
<dbReference type="PROSITE" id="PS01272">
    <property type="entry name" value="GCKR"/>
    <property type="match status" value="1"/>
</dbReference>
<dbReference type="GO" id="GO:0046348">
    <property type="term" value="P:amino sugar catabolic process"/>
    <property type="evidence" value="ECO:0007669"/>
    <property type="project" value="InterPro"/>
</dbReference>
<dbReference type="UniPathway" id="UPA00342"/>
<dbReference type="InterPro" id="IPR046348">
    <property type="entry name" value="SIS_dom_sf"/>
</dbReference>
<comment type="pathway">
    <text evidence="3">Cell wall biogenesis; peptidoglycan recycling.</text>
</comment>
<comment type="subunit">
    <text evidence="3">Homodimer.</text>
</comment>